<evidence type="ECO:0000256" key="2">
    <source>
        <dbReference type="ARBA" id="ARBA00005120"/>
    </source>
</evidence>
<keyword evidence="5 11" id="KW-0028">Amino-acid biosynthesis</keyword>
<dbReference type="GO" id="GO:0008675">
    <property type="term" value="F:2-dehydro-3-deoxy-phosphogluconate aldolase activity"/>
    <property type="evidence" value="ECO:0007669"/>
    <property type="project" value="UniProtKB-ARBA"/>
</dbReference>
<comment type="function">
    <text evidence="1 11">Catalyzes the condensation of (S)-aspartate-beta-semialdehyde [(S)-ASA] and pyruvate to 4-hydroxy-tetrahydrodipicolinate (HTPA).</text>
</comment>
<dbReference type="SMART" id="SM01130">
    <property type="entry name" value="DHDPS"/>
    <property type="match status" value="1"/>
</dbReference>
<feature type="site" description="Part of a proton relay during catalysis" evidence="11">
    <location>
        <position position="112"/>
    </location>
</feature>
<dbReference type="InterPro" id="IPR002220">
    <property type="entry name" value="DapA-like"/>
</dbReference>
<dbReference type="GO" id="GO:0005829">
    <property type="term" value="C:cytosol"/>
    <property type="evidence" value="ECO:0007669"/>
    <property type="project" value="TreeGrafter"/>
</dbReference>
<dbReference type="PIRSF" id="PIRSF001365">
    <property type="entry name" value="DHDPS"/>
    <property type="match status" value="1"/>
</dbReference>
<dbReference type="EC" id="4.3.3.7" evidence="3 11"/>
<keyword evidence="8 11" id="KW-0456">Lyase</keyword>
<dbReference type="NCBIfam" id="TIGR00674">
    <property type="entry name" value="dapA"/>
    <property type="match status" value="1"/>
</dbReference>
<dbReference type="EMBL" id="CP017686">
    <property type="protein sequence ID" value="AYQ55591.1"/>
    <property type="molecule type" value="Genomic_DNA"/>
</dbReference>
<keyword evidence="9 11" id="KW-0704">Schiff base</keyword>
<feature type="site" description="Part of a proton relay during catalysis" evidence="11">
    <location>
        <position position="50"/>
    </location>
</feature>
<evidence type="ECO:0000256" key="10">
    <source>
        <dbReference type="ARBA" id="ARBA00047836"/>
    </source>
</evidence>
<evidence type="ECO:0000256" key="5">
    <source>
        <dbReference type="ARBA" id="ARBA00022605"/>
    </source>
</evidence>
<evidence type="ECO:0000256" key="1">
    <source>
        <dbReference type="ARBA" id="ARBA00003294"/>
    </source>
</evidence>
<evidence type="ECO:0000313" key="14">
    <source>
        <dbReference type="EMBL" id="AYQ55591.1"/>
    </source>
</evidence>
<feature type="active site" description="Schiff-base intermediate with substrate" evidence="11 12">
    <location>
        <position position="166"/>
    </location>
</feature>
<dbReference type="GO" id="GO:0008840">
    <property type="term" value="F:4-hydroxy-tetrahydrodipicolinate synthase activity"/>
    <property type="evidence" value="ECO:0007669"/>
    <property type="project" value="UniProtKB-UniRule"/>
</dbReference>
<evidence type="ECO:0000256" key="12">
    <source>
        <dbReference type="PIRSR" id="PIRSR001365-1"/>
    </source>
</evidence>
<gene>
    <name evidence="11" type="primary">dapA</name>
    <name evidence="14" type="ORF">BKD89_07275</name>
</gene>
<dbReference type="SUPFAM" id="SSF51569">
    <property type="entry name" value="Aldolase"/>
    <property type="match status" value="1"/>
</dbReference>
<accession>A0A3G3IIK6</accession>
<dbReference type="InterPro" id="IPR020625">
    <property type="entry name" value="Schiff_base-form_aldolases_AS"/>
</dbReference>
<evidence type="ECO:0000313" key="15">
    <source>
        <dbReference type="Proteomes" id="UP000273278"/>
    </source>
</evidence>
<proteinExistence type="inferred from homology"/>
<comment type="caution">
    <text evidence="11">Lacks conserved residue(s) required for the propagation of feature annotation.</text>
</comment>
<evidence type="ECO:0000256" key="3">
    <source>
        <dbReference type="ARBA" id="ARBA00012086"/>
    </source>
</evidence>
<comment type="catalytic activity">
    <reaction evidence="10 11">
        <text>L-aspartate 4-semialdehyde + pyruvate = (2S,4S)-4-hydroxy-2,3,4,5-tetrahydrodipicolinate + H2O + H(+)</text>
        <dbReference type="Rhea" id="RHEA:34171"/>
        <dbReference type="ChEBI" id="CHEBI:15361"/>
        <dbReference type="ChEBI" id="CHEBI:15377"/>
        <dbReference type="ChEBI" id="CHEBI:15378"/>
        <dbReference type="ChEBI" id="CHEBI:67139"/>
        <dbReference type="ChEBI" id="CHEBI:537519"/>
        <dbReference type="EC" id="4.3.3.7"/>
    </reaction>
</comment>
<evidence type="ECO:0000256" key="9">
    <source>
        <dbReference type="ARBA" id="ARBA00023270"/>
    </source>
</evidence>
<comment type="caution">
    <text evidence="11">Was originally thought to be a dihydrodipicolinate synthase (DHDPS), catalyzing the condensation of (S)-aspartate-beta-semialdehyde [(S)-ASA] and pyruvate to dihydrodipicolinate (DHDP). However, it was shown in E.coli that the product of the enzymatic reaction is not dihydrodipicolinate but in fact (4S)-4-hydroxy-2,3,4,5-tetrahydro-(2S)-dipicolinic acid (HTPA), and that the consecutive dehydration reaction leading to DHDP is not spontaneous but catalyzed by DapB.</text>
</comment>
<dbReference type="Gene3D" id="3.20.20.70">
    <property type="entry name" value="Aldolase class I"/>
    <property type="match status" value="1"/>
</dbReference>
<evidence type="ECO:0000256" key="4">
    <source>
        <dbReference type="ARBA" id="ARBA00022490"/>
    </source>
</evidence>
<dbReference type="UniPathway" id="UPA00034">
    <property type="reaction ID" value="UER00017"/>
</dbReference>
<dbReference type="PRINTS" id="PR00146">
    <property type="entry name" value="DHPICSNTHASE"/>
</dbReference>
<evidence type="ECO:0000256" key="11">
    <source>
        <dbReference type="HAMAP-Rule" id="MF_00418"/>
    </source>
</evidence>
<comment type="similarity">
    <text evidence="11">Belongs to the DapA family.</text>
</comment>
<dbReference type="PANTHER" id="PTHR12128">
    <property type="entry name" value="DIHYDRODIPICOLINATE SYNTHASE"/>
    <property type="match status" value="1"/>
</dbReference>
<keyword evidence="7 11" id="KW-0457">Lysine biosynthesis</keyword>
<name>A0A3G3IIK6_9ARCH</name>
<dbReference type="InterPro" id="IPR013785">
    <property type="entry name" value="Aldolase_TIM"/>
</dbReference>
<feature type="active site" description="Proton donor/acceptor" evidence="11 12">
    <location>
        <position position="138"/>
    </location>
</feature>
<comment type="pathway">
    <text evidence="2 11">Amino-acid biosynthesis; L-lysine biosynthesis via DAP pathway; (S)-tetrahydrodipicolinate from L-aspartate: step 3/4.</text>
</comment>
<sequence length="295" mass="31818">MHSKSREFTGTGTALITPFKRDGTIDEEALRRLVDFQEENGVDMLLPCGSTGEAACLGREEHLQVIEIVIDQAKKAKVVAGAGSNCTREAIDLSMEAADMGADAILSISPYYNKPTQEGIVKHYEAIAEAAGVPVIVYNVPGRTGLNITAETEARLADIPNIVGVKEASGDLGQVKAVIDNKKEDFVVLSGDDSMTYDVMGAGGDGVFSVVSNCCPKEVSQMVDFLKDGEMGKAKEIHERMLPLFKGVFCESNPIPIKYIMSRMGFGVDFLRLPLTPISDKGRAILNPILEQYGL</sequence>
<dbReference type="GO" id="GO:0019877">
    <property type="term" value="P:diaminopimelate biosynthetic process"/>
    <property type="evidence" value="ECO:0007669"/>
    <property type="project" value="UniProtKB-UniRule"/>
</dbReference>
<reference evidence="14 15" key="1">
    <citation type="submission" date="2016-10" db="EMBL/GenBank/DDBJ databases">
        <title>Complete genome of the TMA-utilizing, human hosted archaeon Methanomethylophilus alvus Gen. nov, sp. nov., strain Mx-05, derived from a pure culture.</title>
        <authorList>
            <person name="Brugere J.-F."/>
            <person name="Ben Hania W."/>
            <person name="Chaudhary P.P."/>
            <person name="Gaci N."/>
            <person name="Borrel G."/>
            <person name="Cao Van Tuat L."/>
            <person name="Fardeau M.-L."/>
            <person name="Harris H.M.B."/>
            <person name="O'Toole P.W."/>
            <person name="Ollivier B."/>
        </authorList>
    </citation>
    <scope>NUCLEOTIDE SEQUENCE [LARGE SCALE GENOMIC DNA]</scope>
    <source>
        <strain evidence="14 15">Mx-05</strain>
    </source>
</reference>
<organism evidence="14 15">
    <name type="scientific">Methanomethylophilus alvi</name>
    <dbReference type="NCBI Taxonomy" id="1291540"/>
    <lineage>
        <taxon>Archaea</taxon>
        <taxon>Methanobacteriati</taxon>
        <taxon>Thermoplasmatota</taxon>
        <taxon>Thermoplasmata</taxon>
        <taxon>Methanomassiliicoccales</taxon>
        <taxon>Methanomethylophilaceae</taxon>
        <taxon>Methanomethylophilus</taxon>
    </lineage>
</organism>
<feature type="binding site" evidence="11 13">
    <location>
        <position position="51"/>
    </location>
    <ligand>
        <name>pyruvate</name>
        <dbReference type="ChEBI" id="CHEBI:15361"/>
    </ligand>
</feature>
<dbReference type="Proteomes" id="UP000273278">
    <property type="component" value="Chromosome"/>
</dbReference>
<protein>
    <recommendedName>
        <fullName evidence="3 11">4-hydroxy-tetrahydrodipicolinate synthase</fullName>
        <shortName evidence="11">HTPA synthase</shortName>
        <ecNumber evidence="3 11">4.3.3.7</ecNumber>
    </recommendedName>
</protein>
<keyword evidence="4 11" id="KW-0963">Cytoplasm</keyword>
<evidence type="ECO:0000256" key="6">
    <source>
        <dbReference type="ARBA" id="ARBA00022915"/>
    </source>
</evidence>
<keyword evidence="6 11" id="KW-0220">Diaminopimelate biosynthesis</keyword>
<dbReference type="GO" id="GO:0009089">
    <property type="term" value="P:lysine biosynthetic process via diaminopimelate"/>
    <property type="evidence" value="ECO:0007669"/>
    <property type="project" value="UniProtKB-UniRule"/>
</dbReference>
<evidence type="ECO:0000256" key="8">
    <source>
        <dbReference type="ARBA" id="ARBA00023239"/>
    </source>
</evidence>
<evidence type="ECO:0000256" key="7">
    <source>
        <dbReference type="ARBA" id="ARBA00023154"/>
    </source>
</evidence>
<dbReference type="CDD" id="cd00950">
    <property type="entry name" value="DHDPS"/>
    <property type="match status" value="1"/>
</dbReference>
<dbReference type="OMA" id="GMDACVP"/>
<dbReference type="PROSITE" id="PS00666">
    <property type="entry name" value="DHDPS_2"/>
    <property type="match status" value="1"/>
</dbReference>
<dbReference type="PANTHER" id="PTHR12128:SF66">
    <property type="entry name" value="4-HYDROXY-2-OXOGLUTARATE ALDOLASE, MITOCHONDRIAL"/>
    <property type="match status" value="1"/>
</dbReference>
<dbReference type="GeneID" id="41322253"/>
<dbReference type="InterPro" id="IPR005263">
    <property type="entry name" value="DapA"/>
</dbReference>
<dbReference type="Pfam" id="PF00701">
    <property type="entry name" value="DHDPS"/>
    <property type="match status" value="1"/>
</dbReference>
<dbReference type="AlphaFoldDB" id="A0A3G3IIK6"/>
<comment type="subcellular location">
    <subcellularLocation>
        <location evidence="11">Cytoplasm</location>
    </subcellularLocation>
</comment>
<dbReference type="HAMAP" id="MF_00418">
    <property type="entry name" value="DapA"/>
    <property type="match status" value="1"/>
</dbReference>
<comment type="subunit">
    <text evidence="11">Homotetramer; dimer of dimers.</text>
</comment>
<dbReference type="RefSeq" id="WP_015505369.1">
    <property type="nucleotide sequence ID" value="NZ_CAYAVP010000036.1"/>
</dbReference>
<evidence type="ECO:0000256" key="13">
    <source>
        <dbReference type="PIRSR" id="PIRSR001365-2"/>
    </source>
</evidence>